<name>A0A0C3LA02_9AGAM</name>
<dbReference type="EMBL" id="KN822969">
    <property type="protein sequence ID" value="KIO30738.1"/>
    <property type="molecule type" value="Genomic_DNA"/>
</dbReference>
<evidence type="ECO:0000313" key="1">
    <source>
        <dbReference type="EMBL" id="KIO30738.1"/>
    </source>
</evidence>
<gene>
    <name evidence="1" type="ORF">M407DRAFT_147709</name>
</gene>
<sequence length="58" mass="6542">MTGGVLCPRHIDLCCSFIFKFPQGPHQSRRVTFRLALIPILTFLASHVKIVSSRSTWA</sequence>
<dbReference type="Proteomes" id="UP000054248">
    <property type="component" value="Unassembled WGS sequence"/>
</dbReference>
<keyword evidence="2" id="KW-1185">Reference proteome</keyword>
<dbReference type="AlphaFoldDB" id="A0A0C3LA02"/>
<reference evidence="1 2" key="1">
    <citation type="submission" date="2014-04" db="EMBL/GenBank/DDBJ databases">
        <authorList>
            <consortium name="DOE Joint Genome Institute"/>
            <person name="Kuo A."/>
            <person name="Girlanda M."/>
            <person name="Perotto S."/>
            <person name="Kohler A."/>
            <person name="Nagy L.G."/>
            <person name="Floudas D."/>
            <person name="Copeland A."/>
            <person name="Barry K.W."/>
            <person name="Cichocki N."/>
            <person name="Veneault-Fourrey C."/>
            <person name="LaButti K."/>
            <person name="Lindquist E.A."/>
            <person name="Lipzen A."/>
            <person name="Lundell T."/>
            <person name="Morin E."/>
            <person name="Murat C."/>
            <person name="Sun H."/>
            <person name="Tunlid A."/>
            <person name="Henrissat B."/>
            <person name="Grigoriev I.V."/>
            <person name="Hibbett D.S."/>
            <person name="Martin F."/>
            <person name="Nordberg H.P."/>
            <person name="Cantor M.N."/>
            <person name="Hua S.X."/>
        </authorList>
    </citation>
    <scope>NUCLEOTIDE SEQUENCE [LARGE SCALE GENOMIC DNA]</scope>
    <source>
        <strain evidence="1 2">MUT 4182</strain>
    </source>
</reference>
<organism evidence="1 2">
    <name type="scientific">Tulasnella calospora MUT 4182</name>
    <dbReference type="NCBI Taxonomy" id="1051891"/>
    <lineage>
        <taxon>Eukaryota</taxon>
        <taxon>Fungi</taxon>
        <taxon>Dikarya</taxon>
        <taxon>Basidiomycota</taxon>
        <taxon>Agaricomycotina</taxon>
        <taxon>Agaricomycetes</taxon>
        <taxon>Cantharellales</taxon>
        <taxon>Tulasnellaceae</taxon>
        <taxon>Tulasnella</taxon>
    </lineage>
</organism>
<accession>A0A0C3LA02</accession>
<evidence type="ECO:0000313" key="2">
    <source>
        <dbReference type="Proteomes" id="UP000054248"/>
    </source>
</evidence>
<dbReference type="HOGENOM" id="CLU_2980807_0_0_1"/>
<protein>
    <submittedName>
        <fullName evidence="1">Uncharacterized protein</fullName>
    </submittedName>
</protein>
<proteinExistence type="predicted"/>
<reference evidence="2" key="2">
    <citation type="submission" date="2015-01" db="EMBL/GenBank/DDBJ databases">
        <title>Evolutionary Origins and Diversification of the Mycorrhizal Mutualists.</title>
        <authorList>
            <consortium name="DOE Joint Genome Institute"/>
            <consortium name="Mycorrhizal Genomics Consortium"/>
            <person name="Kohler A."/>
            <person name="Kuo A."/>
            <person name="Nagy L.G."/>
            <person name="Floudas D."/>
            <person name="Copeland A."/>
            <person name="Barry K.W."/>
            <person name="Cichocki N."/>
            <person name="Veneault-Fourrey C."/>
            <person name="LaButti K."/>
            <person name="Lindquist E.A."/>
            <person name="Lipzen A."/>
            <person name="Lundell T."/>
            <person name="Morin E."/>
            <person name="Murat C."/>
            <person name="Riley R."/>
            <person name="Ohm R."/>
            <person name="Sun H."/>
            <person name="Tunlid A."/>
            <person name="Henrissat B."/>
            <person name="Grigoriev I.V."/>
            <person name="Hibbett D.S."/>
            <person name="Martin F."/>
        </authorList>
    </citation>
    <scope>NUCLEOTIDE SEQUENCE [LARGE SCALE GENOMIC DNA]</scope>
    <source>
        <strain evidence="2">MUT 4182</strain>
    </source>
</reference>